<dbReference type="AlphaFoldDB" id="A0A9X2JNI6"/>
<gene>
    <name evidence="1" type="ORF">NHG85_07900</name>
</gene>
<evidence type="ECO:0000313" key="1">
    <source>
        <dbReference type="EMBL" id="MCP1168448.1"/>
    </source>
</evidence>
<comment type="caution">
    <text evidence="1">The sequence shown here is derived from an EMBL/GenBank/DDBJ whole genome shotgun (WGS) entry which is preliminary data.</text>
</comment>
<dbReference type="Proteomes" id="UP001139477">
    <property type="component" value="Unassembled WGS sequence"/>
</dbReference>
<proteinExistence type="predicted"/>
<protein>
    <submittedName>
        <fullName evidence="1">Uncharacterized protein</fullName>
    </submittedName>
</protein>
<dbReference type="RefSeq" id="WP_253331352.1">
    <property type="nucleotide sequence ID" value="NZ_JAMYXC010000120.1"/>
</dbReference>
<sequence length="51" mass="5523">MLAERREGLVPPAHPGSDRGYRKLFLETVTEADKGCDFDFLVPAATATTDG</sequence>
<name>A0A9X2JNI6_9RHOB</name>
<accession>A0A9X2JNI6</accession>
<reference evidence="1" key="1">
    <citation type="submission" date="2022-06" db="EMBL/GenBank/DDBJ databases">
        <title>Limimaricola sediminis sp. nov., isolated from an intertidal sediment.</title>
        <authorList>
            <person name="Shao X."/>
        </authorList>
    </citation>
    <scope>NUCLEOTIDE SEQUENCE</scope>
    <source>
        <strain evidence="1">ASW11-118</strain>
    </source>
</reference>
<keyword evidence="2" id="KW-1185">Reference proteome</keyword>
<organism evidence="1 2">
    <name type="scientific">Limimaricola litoreus</name>
    <dbReference type="NCBI Taxonomy" id="2955316"/>
    <lineage>
        <taxon>Bacteria</taxon>
        <taxon>Pseudomonadati</taxon>
        <taxon>Pseudomonadota</taxon>
        <taxon>Alphaproteobacteria</taxon>
        <taxon>Rhodobacterales</taxon>
        <taxon>Paracoccaceae</taxon>
        <taxon>Limimaricola</taxon>
    </lineage>
</organism>
<evidence type="ECO:0000313" key="2">
    <source>
        <dbReference type="Proteomes" id="UP001139477"/>
    </source>
</evidence>
<dbReference type="EMBL" id="JAMYXC010000120">
    <property type="protein sequence ID" value="MCP1168448.1"/>
    <property type="molecule type" value="Genomic_DNA"/>
</dbReference>